<sequence>MNPGYGSITNDSSGAMKWSAETVTIIVSIALFAFFSFLVALVTLCCSDHKPSSSSVSSAKAAQSPEGKIGCSEQTEIVVIMAGDEHPTHLAKLAAPPASSCTPLPS</sequence>
<keyword evidence="2" id="KW-0472">Membrane</keyword>
<dbReference type="EMBL" id="CAMGYJ010000009">
    <property type="protein sequence ID" value="CAI0545182.1"/>
    <property type="molecule type" value="Genomic_DNA"/>
</dbReference>
<gene>
    <name evidence="3" type="ORF">LITE_LOCUS43467</name>
</gene>
<proteinExistence type="predicted"/>
<reference evidence="3" key="1">
    <citation type="submission" date="2022-08" db="EMBL/GenBank/DDBJ databases">
        <authorList>
            <person name="Gutierrez-Valencia J."/>
        </authorList>
    </citation>
    <scope>NUCLEOTIDE SEQUENCE</scope>
</reference>
<keyword evidence="4" id="KW-1185">Reference proteome</keyword>
<evidence type="ECO:0000256" key="1">
    <source>
        <dbReference type="SAM" id="MobiDB-lite"/>
    </source>
</evidence>
<name>A0AAV0QLM9_9ROSI</name>
<organism evidence="3 4">
    <name type="scientific">Linum tenue</name>
    <dbReference type="NCBI Taxonomy" id="586396"/>
    <lineage>
        <taxon>Eukaryota</taxon>
        <taxon>Viridiplantae</taxon>
        <taxon>Streptophyta</taxon>
        <taxon>Embryophyta</taxon>
        <taxon>Tracheophyta</taxon>
        <taxon>Spermatophyta</taxon>
        <taxon>Magnoliopsida</taxon>
        <taxon>eudicotyledons</taxon>
        <taxon>Gunneridae</taxon>
        <taxon>Pentapetalae</taxon>
        <taxon>rosids</taxon>
        <taxon>fabids</taxon>
        <taxon>Malpighiales</taxon>
        <taxon>Linaceae</taxon>
        <taxon>Linum</taxon>
    </lineage>
</organism>
<dbReference type="AlphaFoldDB" id="A0AAV0QLM9"/>
<accession>A0AAV0QLM9</accession>
<protein>
    <submittedName>
        <fullName evidence="3">Uncharacterized protein</fullName>
    </submittedName>
</protein>
<feature type="compositionally biased region" description="Low complexity" evidence="1">
    <location>
        <begin position="52"/>
        <end position="64"/>
    </location>
</feature>
<feature type="transmembrane region" description="Helical" evidence="2">
    <location>
        <begin position="23"/>
        <end position="46"/>
    </location>
</feature>
<feature type="region of interest" description="Disordered" evidence="1">
    <location>
        <begin position="48"/>
        <end position="69"/>
    </location>
</feature>
<dbReference type="Proteomes" id="UP001154282">
    <property type="component" value="Unassembled WGS sequence"/>
</dbReference>
<evidence type="ECO:0000313" key="4">
    <source>
        <dbReference type="Proteomes" id="UP001154282"/>
    </source>
</evidence>
<evidence type="ECO:0000256" key="2">
    <source>
        <dbReference type="SAM" id="Phobius"/>
    </source>
</evidence>
<keyword evidence="2" id="KW-0812">Transmembrane</keyword>
<evidence type="ECO:0000313" key="3">
    <source>
        <dbReference type="EMBL" id="CAI0545182.1"/>
    </source>
</evidence>
<comment type="caution">
    <text evidence="3">The sequence shown here is derived from an EMBL/GenBank/DDBJ whole genome shotgun (WGS) entry which is preliminary data.</text>
</comment>
<keyword evidence="2" id="KW-1133">Transmembrane helix</keyword>